<reference evidence="2 3" key="1">
    <citation type="submission" date="2018-07" db="EMBL/GenBank/DDBJ databases">
        <authorList>
            <person name="Quirk P.G."/>
            <person name="Krulwich T.A."/>
        </authorList>
    </citation>
    <scope>NUCLEOTIDE SEQUENCE [LARGE SCALE GENOMIC DNA]</scope>
    <source>
        <strain evidence="2 3">CC-BB4</strain>
    </source>
</reference>
<keyword evidence="1" id="KW-0472">Membrane</keyword>
<accession>A0A345ZQE7</accession>
<protein>
    <recommendedName>
        <fullName evidence="4">Glycosyltransferase RgtA/B/C/D-like domain-containing protein</fullName>
    </recommendedName>
</protein>
<proteinExistence type="predicted"/>
<feature type="transmembrane region" description="Helical" evidence="1">
    <location>
        <begin position="82"/>
        <end position="102"/>
    </location>
</feature>
<feature type="transmembrane region" description="Helical" evidence="1">
    <location>
        <begin position="180"/>
        <end position="204"/>
    </location>
</feature>
<organism evidence="2 3">
    <name type="scientific">Pseudolabrys taiwanensis</name>
    <dbReference type="NCBI Taxonomy" id="331696"/>
    <lineage>
        <taxon>Bacteria</taxon>
        <taxon>Pseudomonadati</taxon>
        <taxon>Pseudomonadota</taxon>
        <taxon>Alphaproteobacteria</taxon>
        <taxon>Hyphomicrobiales</taxon>
        <taxon>Xanthobacteraceae</taxon>
        <taxon>Pseudolabrys</taxon>
    </lineage>
</organism>
<sequence>MLFVLLGPALWNGFPLIFPDTGGYLTRPIEGMPTLGRSALYGWFLYLAMPLAFWPVIVAQAAATAWIIVLTLRCHGLGGRPWLALGIATALSVLTSLPWFAAQLMPDILFPLAVLALHLLLFRTIELTTAERCGLGALIAIAIASHMAALALCLGLLVALRLLAFVTSLGLPPVRLRDGAIAVTGGIALCLASSAAITGVVGFTPGGTSFLFGRLIEYGVAQRYLHEHCPDPALRLCAYARHMPVSADDWLWANDTPFYKLGGVEGFEPEEKHIILETLKLYPMMHLRTALDATFEQLTSFQTEISLDDNDPTFDAIRDHAPSLLPVYQGARQQTQGFDVATLNLVHVPAAALAIAAIIVAVAARRRLNIPPEILALCVVALTALLVNAAICGVFSHPVDRYQSRLVVLAPLALAMLAAYRRRAPPRLEAAAV</sequence>
<evidence type="ECO:0008006" key="4">
    <source>
        <dbReference type="Google" id="ProtNLM"/>
    </source>
</evidence>
<feature type="transmembrane region" description="Helical" evidence="1">
    <location>
        <begin position="374"/>
        <end position="396"/>
    </location>
</feature>
<name>A0A345ZQE7_9HYPH</name>
<dbReference type="Proteomes" id="UP000254889">
    <property type="component" value="Chromosome"/>
</dbReference>
<feature type="transmembrane region" description="Helical" evidence="1">
    <location>
        <begin position="108"/>
        <end position="125"/>
    </location>
</feature>
<keyword evidence="1" id="KW-0812">Transmembrane</keyword>
<feature type="transmembrane region" description="Helical" evidence="1">
    <location>
        <begin position="137"/>
        <end position="160"/>
    </location>
</feature>
<dbReference type="AlphaFoldDB" id="A0A345ZQE7"/>
<keyword evidence="1" id="KW-1133">Transmembrane helix</keyword>
<gene>
    <name evidence="2" type="ORF">DW352_00590</name>
</gene>
<feature type="transmembrane region" description="Helical" evidence="1">
    <location>
        <begin position="43"/>
        <end position="70"/>
    </location>
</feature>
<evidence type="ECO:0000256" key="1">
    <source>
        <dbReference type="SAM" id="Phobius"/>
    </source>
</evidence>
<dbReference type="OrthoDB" id="7238679at2"/>
<dbReference type="KEGG" id="ptaw:DW352_00590"/>
<keyword evidence="3" id="KW-1185">Reference proteome</keyword>
<evidence type="ECO:0000313" key="3">
    <source>
        <dbReference type="Proteomes" id="UP000254889"/>
    </source>
</evidence>
<evidence type="ECO:0000313" key="2">
    <source>
        <dbReference type="EMBL" id="AXK79144.1"/>
    </source>
</evidence>
<dbReference type="EMBL" id="CP031417">
    <property type="protein sequence ID" value="AXK79144.1"/>
    <property type="molecule type" value="Genomic_DNA"/>
</dbReference>